<name>A0A0A8Z2T6_ARUDO</name>
<reference evidence="1" key="2">
    <citation type="journal article" date="2015" name="Data Brief">
        <title>Shoot transcriptome of the giant reed, Arundo donax.</title>
        <authorList>
            <person name="Barrero R.A."/>
            <person name="Guerrero F.D."/>
            <person name="Moolhuijzen P."/>
            <person name="Goolsby J.A."/>
            <person name="Tidwell J."/>
            <person name="Bellgard S.E."/>
            <person name="Bellgard M.I."/>
        </authorList>
    </citation>
    <scope>NUCLEOTIDE SEQUENCE</scope>
    <source>
        <tissue evidence="1">Shoot tissue taken approximately 20 cm above the soil surface</tissue>
    </source>
</reference>
<proteinExistence type="predicted"/>
<evidence type="ECO:0000313" key="1">
    <source>
        <dbReference type="EMBL" id="JAD29132.1"/>
    </source>
</evidence>
<dbReference type="AlphaFoldDB" id="A0A0A8Z2T6"/>
<organism evidence="1">
    <name type="scientific">Arundo donax</name>
    <name type="common">Giant reed</name>
    <name type="synonym">Donax arundinaceus</name>
    <dbReference type="NCBI Taxonomy" id="35708"/>
    <lineage>
        <taxon>Eukaryota</taxon>
        <taxon>Viridiplantae</taxon>
        <taxon>Streptophyta</taxon>
        <taxon>Embryophyta</taxon>
        <taxon>Tracheophyta</taxon>
        <taxon>Spermatophyta</taxon>
        <taxon>Magnoliopsida</taxon>
        <taxon>Liliopsida</taxon>
        <taxon>Poales</taxon>
        <taxon>Poaceae</taxon>
        <taxon>PACMAD clade</taxon>
        <taxon>Arundinoideae</taxon>
        <taxon>Arundineae</taxon>
        <taxon>Arundo</taxon>
    </lineage>
</organism>
<sequence length="41" mass="4694">MPILIVILVRIVIAIPIPIQLELKTWKCEESNHVHLVRPAP</sequence>
<reference evidence="1" key="1">
    <citation type="submission" date="2014-09" db="EMBL/GenBank/DDBJ databases">
        <authorList>
            <person name="Magalhaes I.L.F."/>
            <person name="Oliveira U."/>
            <person name="Santos F.R."/>
            <person name="Vidigal T.H.D.A."/>
            <person name="Brescovit A.D."/>
            <person name="Santos A.J."/>
        </authorList>
    </citation>
    <scope>NUCLEOTIDE SEQUENCE</scope>
    <source>
        <tissue evidence="1">Shoot tissue taken approximately 20 cm above the soil surface</tissue>
    </source>
</reference>
<accession>A0A0A8Z2T6</accession>
<dbReference type="EMBL" id="GBRH01268763">
    <property type="protein sequence ID" value="JAD29132.1"/>
    <property type="molecule type" value="Transcribed_RNA"/>
</dbReference>
<protein>
    <submittedName>
        <fullName evidence="1">Uncharacterized protein</fullName>
    </submittedName>
</protein>